<accession>A0A6H1P6V2</accession>
<dbReference type="AlphaFoldDB" id="A0A6H1P6V2"/>
<evidence type="ECO:0000256" key="3">
    <source>
        <dbReference type="ARBA" id="ARBA00023027"/>
    </source>
</evidence>
<dbReference type="InterPro" id="IPR006139">
    <property type="entry name" value="D-isomer_2_OHA_DH_cat_dom"/>
</dbReference>
<protein>
    <submittedName>
        <fullName evidence="7">NAD(P)-binding domain-containing protein</fullName>
    </submittedName>
</protein>
<dbReference type="GO" id="GO:0016618">
    <property type="term" value="F:hydroxypyruvate reductase [NAD(P)H] activity"/>
    <property type="evidence" value="ECO:0007669"/>
    <property type="project" value="TreeGrafter"/>
</dbReference>
<keyword evidence="2 4" id="KW-0560">Oxidoreductase</keyword>
<dbReference type="EMBL" id="CP051128">
    <property type="protein sequence ID" value="QIZ09320.1"/>
    <property type="molecule type" value="Genomic_DNA"/>
</dbReference>
<evidence type="ECO:0000256" key="4">
    <source>
        <dbReference type="RuleBase" id="RU003719"/>
    </source>
</evidence>
<dbReference type="InterPro" id="IPR029753">
    <property type="entry name" value="D-isomer_DH_CS"/>
</dbReference>
<dbReference type="PANTHER" id="PTHR10996:SF283">
    <property type="entry name" value="GLYOXYLATE_HYDROXYPYRUVATE REDUCTASE B"/>
    <property type="match status" value="1"/>
</dbReference>
<dbReference type="InterPro" id="IPR006140">
    <property type="entry name" value="D-isomer_DH_NAD-bd"/>
</dbReference>
<dbReference type="PANTHER" id="PTHR10996">
    <property type="entry name" value="2-HYDROXYACID DEHYDROGENASE-RELATED"/>
    <property type="match status" value="1"/>
</dbReference>
<gene>
    <name evidence="7" type="ORF">HFZ78_23610</name>
</gene>
<organism evidence="7 8">
    <name type="scientific">Priestia megaterium</name>
    <name type="common">Bacillus megaterium</name>
    <dbReference type="NCBI Taxonomy" id="1404"/>
    <lineage>
        <taxon>Bacteria</taxon>
        <taxon>Bacillati</taxon>
        <taxon>Bacillota</taxon>
        <taxon>Bacilli</taxon>
        <taxon>Bacillales</taxon>
        <taxon>Bacillaceae</taxon>
        <taxon>Priestia</taxon>
    </lineage>
</organism>
<comment type="similarity">
    <text evidence="1 4">Belongs to the D-isomer specific 2-hydroxyacid dehydrogenase family.</text>
</comment>
<dbReference type="GO" id="GO:0051287">
    <property type="term" value="F:NAD binding"/>
    <property type="evidence" value="ECO:0007669"/>
    <property type="project" value="InterPro"/>
</dbReference>
<evidence type="ECO:0000259" key="5">
    <source>
        <dbReference type="Pfam" id="PF00389"/>
    </source>
</evidence>
<dbReference type="GO" id="GO:0005829">
    <property type="term" value="C:cytosol"/>
    <property type="evidence" value="ECO:0007669"/>
    <property type="project" value="TreeGrafter"/>
</dbReference>
<dbReference type="Pfam" id="PF00389">
    <property type="entry name" value="2-Hacid_dh"/>
    <property type="match status" value="1"/>
</dbReference>
<dbReference type="PROSITE" id="PS00671">
    <property type="entry name" value="D_2_HYDROXYACID_DH_3"/>
    <property type="match status" value="1"/>
</dbReference>
<feature type="domain" description="D-isomer specific 2-hydroxyacid dehydrogenase NAD-binding" evidence="6">
    <location>
        <begin position="121"/>
        <end position="294"/>
    </location>
</feature>
<dbReference type="InterPro" id="IPR036291">
    <property type="entry name" value="NAD(P)-bd_dom_sf"/>
</dbReference>
<feature type="domain" description="D-isomer specific 2-hydroxyacid dehydrogenase catalytic" evidence="5">
    <location>
        <begin position="27"/>
        <end position="326"/>
    </location>
</feature>
<evidence type="ECO:0000256" key="2">
    <source>
        <dbReference type="ARBA" id="ARBA00023002"/>
    </source>
</evidence>
<dbReference type="SUPFAM" id="SSF51735">
    <property type="entry name" value="NAD(P)-binding Rossmann-fold domains"/>
    <property type="match status" value="1"/>
</dbReference>
<evidence type="ECO:0000313" key="7">
    <source>
        <dbReference type="EMBL" id="QIZ09320.1"/>
    </source>
</evidence>
<dbReference type="SUPFAM" id="SSF52283">
    <property type="entry name" value="Formate/glycerate dehydrogenase catalytic domain-like"/>
    <property type="match status" value="1"/>
</dbReference>
<sequence>MTEYPQRKRILIASNTFETEKGAYTVLEELNCEVVTITADERKKWTEEDLAKTIQGFDGAILGGDHIITSRVLANADKLKAISLNCTGFNHVDVNAATNKGISVFNMPGLSYNAVADFIWGQILAVMRQIVKGDRVIRSGEWVKGVEKSIAVSGKTIGIIGMGSIGQAVAKRAMGFDMNILACVRTRRQELVDRYNVTFVSKEELLCHSDIVAICCPLSEETFHMIGDREFHLMKQSSFIINSSRGEIIDEEALYQALEKGTIAGAALDVFEGEPLTESKFFALNNVVLTPHIGGLADQQIYACAEGAAKNLVSFFKGEEVLHIINPVVSKN</sequence>
<dbReference type="FunFam" id="3.40.50.720:FF:000203">
    <property type="entry name" value="D-3-phosphoglycerate dehydrogenase (SerA)"/>
    <property type="match status" value="1"/>
</dbReference>
<evidence type="ECO:0000259" key="6">
    <source>
        <dbReference type="Pfam" id="PF02826"/>
    </source>
</evidence>
<proteinExistence type="inferred from homology"/>
<reference evidence="7 8" key="1">
    <citation type="submission" date="2020-04" db="EMBL/GenBank/DDBJ databases">
        <title>Genome-Wide Identification of 5-Methylcytosine Sites in Bacterial Genomes By High-Throughput Sequencing of MspJI Restriction Fragments.</title>
        <authorList>
            <person name="Wu V."/>
        </authorList>
    </citation>
    <scope>NUCLEOTIDE SEQUENCE [LARGE SCALE GENOMIC DNA]</scope>
    <source>
        <strain evidence="7 8">S2</strain>
    </source>
</reference>
<name>A0A6H1P6V2_PRIMG</name>
<keyword evidence="3" id="KW-0520">NAD</keyword>
<reference evidence="7 8" key="2">
    <citation type="submission" date="2020-04" db="EMBL/GenBank/DDBJ databases">
        <authorList>
            <person name="Fomenkov A."/>
            <person name="Anton B.P."/>
            <person name="Roberts R.J."/>
        </authorList>
    </citation>
    <scope>NUCLEOTIDE SEQUENCE [LARGE SCALE GENOMIC DNA]</scope>
    <source>
        <strain evidence="7 8">S2</strain>
    </source>
</reference>
<evidence type="ECO:0000256" key="1">
    <source>
        <dbReference type="ARBA" id="ARBA00005854"/>
    </source>
</evidence>
<dbReference type="Proteomes" id="UP000501868">
    <property type="component" value="Chromosome"/>
</dbReference>
<dbReference type="InterPro" id="IPR050223">
    <property type="entry name" value="D-isomer_2-hydroxyacid_DH"/>
</dbReference>
<dbReference type="Gene3D" id="3.40.50.720">
    <property type="entry name" value="NAD(P)-binding Rossmann-like Domain"/>
    <property type="match status" value="2"/>
</dbReference>
<evidence type="ECO:0000313" key="8">
    <source>
        <dbReference type="Proteomes" id="UP000501868"/>
    </source>
</evidence>
<dbReference type="Pfam" id="PF02826">
    <property type="entry name" value="2-Hacid_dh_C"/>
    <property type="match status" value="1"/>
</dbReference>
<dbReference type="GO" id="GO:0030267">
    <property type="term" value="F:glyoxylate reductase (NADPH) activity"/>
    <property type="evidence" value="ECO:0007669"/>
    <property type="project" value="TreeGrafter"/>
</dbReference>